<gene>
    <name evidence="9" type="ORF">AS033_05300</name>
    <name evidence="10" type="ORF">RSA11_13845</name>
    <name evidence="11" type="ORF">SZL87_01945</name>
</gene>
<evidence type="ECO:0000256" key="3">
    <source>
        <dbReference type="ARBA" id="ARBA00022670"/>
    </source>
</evidence>
<evidence type="ECO:0000256" key="2">
    <source>
        <dbReference type="ARBA" id="ARBA00022645"/>
    </source>
</evidence>
<evidence type="ECO:0000256" key="4">
    <source>
        <dbReference type="ARBA" id="ARBA00022801"/>
    </source>
</evidence>
<reference evidence="10 13" key="2">
    <citation type="journal article" date="2016" name="Front. Microbiol.">
        <title>Genomic Resource of Rice Seed Associated Bacteria.</title>
        <authorList>
            <person name="Midha S."/>
            <person name="Bansal K."/>
            <person name="Sharma S."/>
            <person name="Kumar N."/>
            <person name="Patil P.P."/>
            <person name="Chaudhry V."/>
            <person name="Patil P.B."/>
        </authorList>
    </citation>
    <scope>NUCLEOTIDE SEQUENCE [LARGE SCALE GENOMIC DNA]</scope>
    <source>
        <strain evidence="10 13">RSA11</strain>
    </source>
</reference>
<dbReference type="Pfam" id="PF17676">
    <property type="entry name" value="Peptidase_S66C"/>
    <property type="match status" value="1"/>
</dbReference>
<reference evidence="11 14" key="3">
    <citation type="submission" date="2023-12" db="EMBL/GenBank/DDBJ databases">
        <authorList>
            <person name="Easwaran N."/>
            <person name="Lazarus H.P.S."/>
        </authorList>
    </citation>
    <scope>NUCLEOTIDE SEQUENCE [LARGE SCALE GENOMIC DNA]</scope>
    <source>
        <strain evidence="11 14">VIT-2023</strain>
    </source>
</reference>
<dbReference type="Proteomes" id="UP000072605">
    <property type="component" value="Unassembled WGS sequence"/>
</dbReference>
<keyword evidence="2" id="KW-0121">Carboxypeptidase</keyword>
<dbReference type="InterPro" id="IPR027478">
    <property type="entry name" value="LdcA_N"/>
</dbReference>
<dbReference type="PANTHER" id="PTHR30237">
    <property type="entry name" value="MURAMOYLTETRAPEPTIDE CARBOXYPEPTIDASE"/>
    <property type="match status" value="1"/>
</dbReference>
<dbReference type="GeneID" id="90836968"/>
<dbReference type="EMBL" id="LDQV01000032">
    <property type="protein sequence ID" value="KTR25727.1"/>
    <property type="molecule type" value="Genomic_DNA"/>
</dbReference>
<feature type="active site" description="Nucleophile" evidence="6">
    <location>
        <position position="110"/>
    </location>
</feature>
<reference evidence="9 12" key="1">
    <citation type="journal article" date="2015" name="Int. J. Syst. Evol. Microbiol.">
        <title>Exiguobacterium enclense sp. nov., isolated from sediment.</title>
        <authorList>
            <person name="Dastager S.G."/>
            <person name="Mawlankar R."/>
            <person name="Sonalkar V.V."/>
            <person name="Thorat M.N."/>
            <person name="Mual P."/>
            <person name="Verma A."/>
            <person name="Krishnamurthi S."/>
            <person name="Tang S.K."/>
            <person name="Li W.J."/>
        </authorList>
    </citation>
    <scope>NUCLEOTIDE SEQUENCE [LARGE SCALE GENOMIC DNA]</scope>
    <source>
        <strain evidence="9 12">NIO-1109</strain>
    </source>
</reference>
<evidence type="ECO:0000259" key="7">
    <source>
        <dbReference type="Pfam" id="PF02016"/>
    </source>
</evidence>
<feature type="active site" description="Charge relay system" evidence="6">
    <location>
        <position position="241"/>
    </location>
</feature>
<feature type="domain" description="LD-carboxypeptidase C-terminal" evidence="8">
    <location>
        <begin position="201"/>
        <end position="321"/>
    </location>
</feature>
<accession>A0A0V8GKQ5</accession>
<dbReference type="Proteomes" id="UP000053797">
    <property type="component" value="Unassembled WGS sequence"/>
</dbReference>
<dbReference type="InterPro" id="IPR003507">
    <property type="entry name" value="S66_fam"/>
</dbReference>
<dbReference type="GO" id="GO:0006508">
    <property type="term" value="P:proteolysis"/>
    <property type="evidence" value="ECO:0007669"/>
    <property type="project" value="UniProtKB-KW"/>
</dbReference>
<evidence type="ECO:0000313" key="14">
    <source>
        <dbReference type="Proteomes" id="UP001387110"/>
    </source>
</evidence>
<keyword evidence="3" id="KW-0645">Protease</keyword>
<dbReference type="GO" id="GO:0008236">
    <property type="term" value="F:serine-type peptidase activity"/>
    <property type="evidence" value="ECO:0007669"/>
    <property type="project" value="UniProtKB-KW"/>
</dbReference>
<dbReference type="PANTHER" id="PTHR30237:SF2">
    <property type="entry name" value="MUREIN TETRAPEPTIDE CARBOXYPEPTIDASE"/>
    <property type="match status" value="1"/>
</dbReference>
<dbReference type="InterPro" id="IPR029062">
    <property type="entry name" value="Class_I_gatase-like"/>
</dbReference>
<evidence type="ECO:0000256" key="6">
    <source>
        <dbReference type="PIRSR" id="PIRSR028757-1"/>
    </source>
</evidence>
<keyword evidence="14" id="KW-1185">Reference proteome</keyword>
<evidence type="ECO:0000313" key="12">
    <source>
        <dbReference type="Proteomes" id="UP000053797"/>
    </source>
</evidence>
<dbReference type="Gene3D" id="3.40.50.10740">
    <property type="entry name" value="Class I glutamine amidotransferase-like"/>
    <property type="match status" value="1"/>
</dbReference>
<dbReference type="InterPro" id="IPR027461">
    <property type="entry name" value="Carboxypeptidase_A_C_sf"/>
</dbReference>
<comment type="similarity">
    <text evidence="1">Belongs to the peptidase S66 family.</text>
</comment>
<evidence type="ECO:0000313" key="11">
    <source>
        <dbReference type="EMBL" id="MEI4461180.1"/>
    </source>
</evidence>
<evidence type="ECO:0000259" key="8">
    <source>
        <dbReference type="Pfam" id="PF17676"/>
    </source>
</evidence>
<dbReference type="GO" id="GO:0004180">
    <property type="term" value="F:carboxypeptidase activity"/>
    <property type="evidence" value="ECO:0007669"/>
    <property type="project" value="UniProtKB-KW"/>
</dbReference>
<evidence type="ECO:0000313" key="9">
    <source>
        <dbReference type="EMBL" id="KSU50797.1"/>
    </source>
</evidence>
<keyword evidence="5" id="KW-0720">Serine protease</keyword>
<dbReference type="RefSeq" id="WP_023468554.1">
    <property type="nucleotide sequence ID" value="NZ_FMYN01000001.1"/>
</dbReference>
<evidence type="ECO:0000256" key="5">
    <source>
        <dbReference type="ARBA" id="ARBA00022825"/>
    </source>
</evidence>
<evidence type="ECO:0000256" key="1">
    <source>
        <dbReference type="ARBA" id="ARBA00010233"/>
    </source>
</evidence>
<organism evidence="9 12">
    <name type="scientific">Exiguobacterium indicum</name>
    <dbReference type="NCBI Taxonomy" id="296995"/>
    <lineage>
        <taxon>Bacteria</taxon>
        <taxon>Bacillati</taxon>
        <taxon>Bacillota</taxon>
        <taxon>Bacilli</taxon>
        <taxon>Bacillales</taxon>
        <taxon>Bacillales Family XII. Incertae Sedis</taxon>
        <taxon>Exiguobacterium</taxon>
    </lineage>
</organism>
<sequence>MKYPFLGWTGQTIGVTAPSSGLSEQQQEWVERAVEQVQARQMNVRLGETIWSHQHAESAPAKQRAEELNRMMTDETIDAVIPPFGGERAIDLLPELTLATYQTKWLLGYSDISTLLLSLTLQTGIATAHGPNFVELRSEEWDETTSAWRRVLATPTGGTVTQWASDRYQSKWTDEERPAGSLFQLTEATEWKALDERTEVTGRILGGCLETIRHLIGTPYGDVQRFQREEINGEPILWYFEVSEANSAEVHRTLRQMAYAGWFNHAAGFLFGRTSARITEDLTWLNVYQYLADETGLPVLYDLDIGHQPPQVTLINGATGTVRIQGKDSRIDLTFN</sequence>
<dbReference type="EMBL" id="JBAWKY010000001">
    <property type="protein sequence ID" value="MEI4461180.1"/>
    <property type="molecule type" value="Genomic_DNA"/>
</dbReference>
<name>A0A0V8GKQ5_9BACL</name>
<evidence type="ECO:0000313" key="13">
    <source>
        <dbReference type="Proteomes" id="UP000072605"/>
    </source>
</evidence>
<protein>
    <submittedName>
        <fullName evidence="9">Peptidase S66</fullName>
    </submittedName>
    <submittedName>
        <fullName evidence="11">S66 peptidase family protein</fullName>
    </submittedName>
</protein>
<dbReference type="InterPro" id="IPR040921">
    <property type="entry name" value="Peptidase_S66C"/>
</dbReference>
<dbReference type="Proteomes" id="UP001387110">
    <property type="component" value="Unassembled WGS sequence"/>
</dbReference>
<proteinExistence type="inferred from homology"/>
<dbReference type="OrthoDB" id="9807329at2"/>
<dbReference type="SUPFAM" id="SSF52317">
    <property type="entry name" value="Class I glutamine amidotransferase-like"/>
    <property type="match status" value="1"/>
</dbReference>
<dbReference type="SUPFAM" id="SSF141986">
    <property type="entry name" value="LD-carboxypeptidase A C-terminal domain-like"/>
    <property type="match status" value="1"/>
</dbReference>
<evidence type="ECO:0000313" key="10">
    <source>
        <dbReference type="EMBL" id="KTR25727.1"/>
    </source>
</evidence>
<dbReference type="Pfam" id="PF02016">
    <property type="entry name" value="Peptidase_S66"/>
    <property type="match status" value="1"/>
</dbReference>
<dbReference type="AlphaFoldDB" id="A0A0V8GKQ5"/>
<comment type="caution">
    <text evidence="9">The sequence shown here is derived from an EMBL/GenBank/DDBJ whole genome shotgun (WGS) entry which is preliminary data.</text>
</comment>
<feature type="active site" description="Charge relay system" evidence="6">
    <location>
        <position position="307"/>
    </location>
</feature>
<keyword evidence="4" id="KW-0378">Hydrolase</keyword>
<dbReference type="EMBL" id="LNQL01000001">
    <property type="protein sequence ID" value="KSU50797.1"/>
    <property type="molecule type" value="Genomic_DNA"/>
</dbReference>
<dbReference type="CDD" id="cd07062">
    <property type="entry name" value="Peptidase_S66_mccF_like"/>
    <property type="match status" value="1"/>
</dbReference>
<dbReference type="InterPro" id="IPR040449">
    <property type="entry name" value="Peptidase_S66_N"/>
</dbReference>
<dbReference type="Gene3D" id="3.50.30.60">
    <property type="entry name" value="LD-carboxypeptidase A C-terminal domain-like"/>
    <property type="match status" value="1"/>
</dbReference>
<feature type="domain" description="LD-carboxypeptidase N-terminal" evidence="7">
    <location>
        <begin position="13"/>
        <end position="130"/>
    </location>
</feature>
<dbReference type="PIRSF" id="PIRSF028757">
    <property type="entry name" value="LD-carboxypeptidase"/>
    <property type="match status" value="1"/>
</dbReference>